<organism evidence="5 6">
    <name type="scientific">Ensifer adhaerens</name>
    <name type="common">Sinorhizobium morelense</name>
    <dbReference type="NCBI Taxonomy" id="106592"/>
    <lineage>
        <taxon>Bacteria</taxon>
        <taxon>Pseudomonadati</taxon>
        <taxon>Pseudomonadota</taxon>
        <taxon>Alphaproteobacteria</taxon>
        <taxon>Hyphomicrobiales</taxon>
        <taxon>Rhizobiaceae</taxon>
        <taxon>Sinorhizobium/Ensifer group</taxon>
        <taxon>Ensifer</taxon>
    </lineage>
</organism>
<comment type="catalytic activity">
    <reaction evidence="2">
        <text>2 GTP = 3',3'-c-di-GMP + 2 diphosphate</text>
        <dbReference type="Rhea" id="RHEA:24898"/>
        <dbReference type="ChEBI" id="CHEBI:33019"/>
        <dbReference type="ChEBI" id="CHEBI:37565"/>
        <dbReference type="ChEBI" id="CHEBI:58805"/>
        <dbReference type="EC" id="2.7.7.65"/>
    </reaction>
</comment>
<dbReference type="EMBL" id="CP098808">
    <property type="protein sequence ID" value="USJ26216.1"/>
    <property type="molecule type" value="Genomic_DNA"/>
</dbReference>
<feature type="transmembrane region" description="Helical" evidence="3">
    <location>
        <begin position="191"/>
        <end position="215"/>
    </location>
</feature>
<evidence type="ECO:0000256" key="3">
    <source>
        <dbReference type="SAM" id="Phobius"/>
    </source>
</evidence>
<feature type="transmembrane region" description="Helical" evidence="3">
    <location>
        <begin position="63"/>
        <end position="85"/>
    </location>
</feature>
<feature type="transmembrane region" description="Helical" evidence="3">
    <location>
        <begin position="38"/>
        <end position="57"/>
    </location>
</feature>
<dbReference type="GO" id="GO:0052621">
    <property type="term" value="F:diguanylate cyclase activity"/>
    <property type="evidence" value="ECO:0007669"/>
    <property type="project" value="UniProtKB-EC"/>
</dbReference>
<dbReference type="AlphaFoldDB" id="A0A9Q9DCH7"/>
<reference evidence="5" key="1">
    <citation type="submission" date="2022-06" db="EMBL/GenBank/DDBJ databases">
        <title>Physiological and biochemical characterization and genomic elucidation of a strain of the genus Ensifer adhaerens M8 that combines arsenic oxidation and chromium reduction.</title>
        <authorList>
            <person name="Li X."/>
            <person name="Yu c."/>
        </authorList>
    </citation>
    <scope>NUCLEOTIDE SEQUENCE</scope>
    <source>
        <strain evidence="5">M8</strain>
        <plasmid evidence="5">pA</plasmid>
    </source>
</reference>
<keyword evidence="5" id="KW-0614">Plasmid</keyword>
<sequence length="424" mass="45956">MVDILHTPTIMLSSFVTLVIFAAFFGFAWRQERKSLELLLWSLAFAIGAVGFVLLTLRGDGYNFITISLGNALAVLGLAMIWLGLRAFDNQPLKIASALVGPLLWIVVTYSSDYVRESVTSRIVLYSILIFAYSALIAHEIFRSENFRRLPSSYIVAFVFATHGLLYLARIPLILIWPLAGNTAAGTSQPLWYQLLTFELFFHSLAGGFAFFAMVKERTQQRYKLASETDALTGVPNRRSFLAQLETHLATQPAKGALLYLDIDHFKVINDRYGHAVGDQVLVEFAGILSKAVPRDALIARMGGEEFAACLPQADRADAIAIADSIRTALEARRLSTTKGVLSATVSIGIAFADRHEDVHAIISAADAALYAAKAAGRNSVWSEDPSGVPQFAAGSIAPAETAATLLSLSPARSSAATRRPTGS</sequence>
<geneLocation type="plasmid" evidence="5 6">
    <name>pA</name>
</geneLocation>
<name>A0A9Q9DCH7_ENSAD</name>
<evidence type="ECO:0000259" key="4">
    <source>
        <dbReference type="PROSITE" id="PS50887"/>
    </source>
</evidence>
<accession>A0A9Q9DCH7</accession>
<keyword evidence="3" id="KW-0472">Membrane</keyword>
<evidence type="ECO:0000313" key="5">
    <source>
        <dbReference type="EMBL" id="USJ26216.1"/>
    </source>
</evidence>
<evidence type="ECO:0000256" key="1">
    <source>
        <dbReference type="ARBA" id="ARBA00012528"/>
    </source>
</evidence>
<dbReference type="CDD" id="cd01949">
    <property type="entry name" value="GGDEF"/>
    <property type="match status" value="1"/>
</dbReference>
<dbReference type="Proteomes" id="UP001055460">
    <property type="component" value="Plasmid pA"/>
</dbReference>
<evidence type="ECO:0000256" key="2">
    <source>
        <dbReference type="ARBA" id="ARBA00034247"/>
    </source>
</evidence>
<dbReference type="InterPro" id="IPR029787">
    <property type="entry name" value="Nucleotide_cyclase"/>
</dbReference>
<evidence type="ECO:0000313" key="6">
    <source>
        <dbReference type="Proteomes" id="UP001055460"/>
    </source>
</evidence>
<dbReference type="EC" id="2.7.7.65" evidence="1"/>
<dbReference type="SMART" id="SM00267">
    <property type="entry name" value="GGDEF"/>
    <property type="match status" value="1"/>
</dbReference>
<dbReference type="RefSeq" id="WP_252160751.1">
    <property type="nucleotide sequence ID" value="NZ_CP098808.1"/>
</dbReference>
<feature type="transmembrane region" description="Helical" evidence="3">
    <location>
        <begin position="123"/>
        <end position="142"/>
    </location>
</feature>
<dbReference type="SUPFAM" id="SSF55073">
    <property type="entry name" value="Nucleotide cyclase"/>
    <property type="match status" value="1"/>
</dbReference>
<dbReference type="InterPro" id="IPR050469">
    <property type="entry name" value="Diguanylate_Cyclase"/>
</dbReference>
<keyword evidence="3" id="KW-0812">Transmembrane</keyword>
<dbReference type="PANTHER" id="PTHR45138:SF9">
    <property type="entry name" value="DIGUANYLATE CYCLASE DGCM-RELATED"/>
    <property type="match status" value="1"/>
</dbReference>
<protein>
    <recommendedName>
        <fullName evidence="1">diguanylate cyclase</fullName>
        <ecNumber evidence="1">2.7.7.65</ecNumber>
    </recommendedName>
</protein>
<feature type="transmembrane region" description="Helical" evidence="3">
    <location>
        <begin position="154"/>
        <end position="179"/>
    </location>
</feature>
<dbReference type="PROSITE" id="PS50887">
    <property type="entry name" value="GGDEF"/>
    <property type="match status" value="1"/>
</dbReference>
<feature type="transmembrane region" description="Helical" evidence="3">
    <location>
        <begin position="92"/>
        <end position="111"/>
    </location>
</feature>
<dbReference type="InterPro" id="IPR043128">
    <property type="entry name" value="Rev_trsase/Diguanyl_cyclase"/>
</dbReference>
<feature type="transmembrane region" description="Helical" evidence="3">
    <location>
        <begin position="12"/>
        <end position="29"/>
    </location>
</feature>
<dbReference type="InterPro" id="IPR000160">
    <property type="entry name" value="GGDEF_dom"/>
</dbReference>
<keyword evidence="3" id="KW-1133">Transmembrane helix</keyword>
<proteinExistence type="predicted"/>
<gene>
    <name evidence="5" type="ORF">NE863_19805</name>
</gene>
<dbReference type="NCBIfam" id="TIGR00254">
    <property type="entry name" value="GGDEF"/>
    <property type="match status" value="1"/>
</dbReference>
<dbReference type="PANTHER" id="PTHR45138">
    <property type="entry name" value="REGULATORY COMPONENTS OF SENSORY TRANSDUCTION SYSTEM"/>
    <property type="match status" value="1"/>
</dbReference>
<feature type="domain" description="GGDEF" evidence="4">
    <location>
        <begin position="254"/>
        <end position="386"/>
    </location>
</feature>
<dbReference type="FunFam" id="3.30.70.270:FF:000001">
    <property type="entry name" value="Diguanylate cyclase domain protein"/>
    <property type="match status" value="1"/>
</dbReference>
<dbReference type="Gene3D" id="3.30.70.270">
    <property type="match status" value="1"/>
</dbReference>
<dbReference type="Pfam" id="PF00990">
    <property type="entry name" value="GGDEF"/>
    <property type="match status" value="1"/>
</dbReference>